<proteinExistence type="predicted"/>
<accession>A0ACC0Y8A5</accession>
<organism evidence="1 2">
    <name type="scientific">Pistacia integerrima</name>
    <dbReference type="NCBI Taxonomy" id="434235"/>
    <lineage>
        <taxon>Eukaryota</taxon>
        <taxon>Viridiplantae</taxon>
        <taxon>Streptophyta</taxon>
        <taxon>Embryophyta</taxon>
        <taxon>Tracheophyta</taxon>
        <taxon>Spermatophyta</taxon>
        <taxon>Magnoliopsida</taxon>
        <taxon>eudicotyledons</taxon>
        <taxon>Gunneridae</taxon>
        <taxon>Pentapetalae</taxon>
        <taxon>rosids</taxon>
        <taxon>malvids</taxon>
        <taxon>Sapindales</taxon>
        <taxon>Anacardiaceae</taxon>
        <taxon>Pistacia</taxon>
    </lineage>
</organism>
<dbReference type="EMBL" id="CM047743">
    <property type="protein sequence ID" value="KAJ0031209.1"/>
    <property type="molecule type" value="Genomic_DNA"/>
</dbReference>
<protein>
    <submittedName>
        <fullName evidence="1">Uncharacterized protein</fullName>
    </submittedName>
</protein>
<reference evidence="2" key="1">
    <citation type="journal article" date="2023" name="G3 (Bethesda)">
        <title>Genome assembly and association tests identify interacting loci associated with vigor, precocity, and sex in interspecific pistachio rootstocks.</title>
        <authorList>
            <person name="Palmer W."/>
            <person name="Jacygrad E."/>
            <person name="Sagayaradj S."/>
            <person name="Cavanaugh K."/>
            <person name="Han R."/>
            <person name="Bertier L."/>
            <person name="Beede B."/>
            <person name="Kafkas S."/>
            <person name="Golino D."/>
            <person name="Preece J."/>
            <person name="Michelmore R."/>
        </authorList>
    </citation>
    <scope>NUCLEOTIDE SEQUENCE [LARGE SCALE GENOMIC DNA]</scope>
</reference>
<name>A0ACC0Y8A5_9ROSI</name>
<evidence type="ECO:0000313" key="1">
    <source>
        <dbReference type="EMBL" id="KAJ0031209.1"/>
    </source>
</evidence>
<comment type="caution">
    <text evidence="1">The sequence shown here is derived from an EMBL/GenBank/DDBJ whole genome shotgun (WGS) entry which is preliminary data.</text>
</comment>
<dbReference type="Proteomes" id="UP001163603">
    <property type="component" value="Chromosome 8"/>
</dbReference>
<gene>
    <name evidence="1" type="ORF">Pint_14729</name>
</gene>
<sequence length="101" mass="11507">MDGARHCGRSSHCCSHRSTRLSGSIQEVAESGVGIIAACFASSRFQGKPLVNTLGKPMFQRTWERSKLATTLDHLGIEDCRMLPRIWHRCDNDFRILLKWY</sequence>
<keyword evidence="2" id="KW-1185">Reference proteome</keyword>
<evidence type="ECO:0000313" key="2">
    <source>
        <dbReference type="Proteomes" id="UP001163603"/>
    </source>
</evidence>